<feature type="compositionally biased region" description="Polar residues" evidence="1">
    <location>
        <begin position="88"/>
        <end position="100"/>
    </location>
</feature>
<evidence type="ECO:0000313" key="3">
    <source>
        <dbReference type="Proteomes" id="UP000184073"/>
    </source>
</evidence>
<dbReference type="AlphaFoldDB" id="A0A1L9P5Q8"/>
<dbReference type="OrthoDB" id="3945172at2759"/>
<gene>
    <name evidence="2" type="ORF">ASPVEDRAFT_36230</name>
</gene>
<proteinExistence type="predicted"/>
<organism evidence="2 3">
    <name type="scientific">Aspergillus versicolor CBS 583.65</name>
    <dbReference type="NCBI Taxonomy" id="1036611"/>
    <lineage>
        <taxon>Eukaryota</taxon>
        <taxon>Fungi</taxon>
        <taxon>Dikarya</taxon>
        <taxon>Ascomycota</taxon>
        <taxon>Pezizomycotina</taxon>
        <taxon>Eurotiomycetes</taxon>
        <taxon>Eurotiomycetidae</taxon>
        <taxon>Eurotiales</taxon>
        <taxon>Aspergillaceae</taxon>
        <taxon>Aspergillus</taxon>
        <taxon>Aspergillus subgen. Nidulantes</taxon>
    </lineage>
</organism>
<dbReference type="GeneID" id="63726674"/>
<reference evidence="3" key="1">
    <citation type="journal article" date="2017" name="Genome Biol.">
        <title>Comparative genomics reveals high biological diversity and specific adaptations in the industrially and medically important fungal genus Aspergillus.</title>
        <authorList>
            <person name="de Vries R.P."/>
            <person name="Riley R."/>
            <person name="Wiebenga A."/>
            <person name="Aguilar-Osorio G."/>
            <person name="Amillis S."/>
            <person name="Uchima C.A."/>
            <person name="Anderluh G."/>
            <person name="Asadollahi M."/>
            <person name="Askin M."/>
            <person name="Barry K."/>
            <person name="Battaglia E."/>
            <person name="Bayram O."/>
            <person name="Benocci T."/>
            <person name="Braus-Stromeyer S.A."/>
            <person name="Caldana C."/>
            <person name="Canovas D."/>
            <person name="Cerqueira G.C."/>
            <person name="Chen F."/>
            <person name="Chen W."/>
            <person name="Choi C."/>
            <person name="Clum A."/>
            <person name="Dos Santos R.A."/>
            <person name="Damasio A.R."/>
            <person name="Diallinas G."/>
            <person name="Emri T."/>
            <person name="Fekete E."/>
            <person name="Flipphi M."/>
            <person name="Freyberg S."/>
            <person name="Gallo A."/>
            <person name="Gournas C."/>
            <person name="Habgood R."/>
            <person name="Hainaut M."/>
            <person name="Harispe M.L."/>
            <person name="Henrissat B."/>
            <person name="Hilden K.S."/>
            <person name="Hope R."/>
            <person name="Hossain A."/>
            <person name="Karabika E."/>
            <person name="Karaffa L."/>
            <person name="Karanyi Z."/>
            <person name="Krasevec N."/>
            <person name="Kuo A."/>
            <person name="Kusch H."/>
            <person name="LaButti K."/>
            <person name="Lagendijk E.L."/>
            <person name="Lapidus A."/>
            <person name="Levasseur A."/>
            <person name="Lindquist E."/>
            <person name="Lipzen A."/>
            <person name="Logrieco A.F."/>
            <person name="MacCabe A."/>
            <person name="Maekelae M.R."/>
            <person name="Malavazi I."/>
            <person name="Melin P."/>
            <person name="Meyer V."/>
            <person name="Mielnichuk N."/>
            <person name="Miskei M."/>
            <person name="Molnar A.P."/>
            <person name="Mule G."/>
            <person name="Ngan C.Y."/>
            <person name="Orejas M."/>
            <person name="Orosz E."/>
            <person name="Ouedraogo J.P."/>
            <person name="Overkamp K.M."/>
            <person name="Park H.-S."/>
            <person name="Perrone G."/>
            <person name="Piumi F."/>
            <person name="Punt P.J."/>
            <person name="Ram A.F."/>
            <person name="Ramon A."/>
            <person name="Rauscher S."/>
            <person name="Record E."/>
            <person name="Riano-Pachon D.M."/>
            <person name="Robert V."/>
            <person name="Roehrig J."/>
            <person name="Ruller R."/>
            <person name="Salamov A."/>
            <person name="Salih N.S."/>
            <person name="Samson R.A."/>
            <person name="Sandor E."/>
            <person name="Sanguinetti M."/>
            <person name="Schuetze T."/>
            <person name="Sepcic K."/>
            <person name="Shelest E."/>
            <person name="Sherlock G."/>
            <person name="Sophianopoulou V."/>
            <person name="Squina F.M."/>
            <person name="Sun H."/>
            <person name="Susca A."/>
            <person name="Todd R.B."/>
            <person name="Tsang A."/>
            <person name="Unkles S.E."/>
            <person name="van de Wiele N."/>
            <person name="van Rossen-Uffink D."/>
            <person name="Oliveira J.V."/>
            <person name="Vesth T.C."/>
            <person name="Visser J."/>
            <person name="Yu J.-H."/>
            <person name="Zhou M."/>
            <person name="Andersen M.R."/>
            <person name="Archer D.B."/>
            <person name="Baker S.E."/>
            <person name="Benoit I."/>
            <person name="Brakhage A.A."/>
            <person name="Braus G.H."/>
            <person name="Fischer R."/>
            <person name="Frisvad J.C."/>
            <person name="Goldman G.H."/>
            <person name="Houbraken J."/>
            <person name="Oakley B."/>
            <person name="Pocsi I."/>
            <person name="Scazzocchio C."/>
            <person name="Seiboth B."/>
            <person name="vanKuyk P.A."/>
            <person name="Wortman J."/>
            <person name="Dyer P.S."/>
            <person name="Grigoriev I.V."/>
        </authorList>
    </citation>
    <scope>NUCLEOTIDE SEQUENCE [LARGE SCALE GENOMIC DNA]</scope>
    <source>
        <strain evidence="3">CBS 583.65</strain>
    </source>
</reference>
<dbReference type="Proteomes" id="UP000184073">
    <property type="component" value="Unassembled WGS sequence"/>
</dbReference>
<keyword evidence="3" id="KW-1185">Reference proteome</keyword>
<feature type="compositionally biased region" description="Basic and acidic residues" evidence="1">
    <location>
        <begin position="49"/>
        <end position="59"/>
    </location>
</feature>
<dbReference type="EMBL" id="KV878125">
    <property type="protein sequence ID" value="OJI96839.1"/>
    <property type="molecule type" value="Genomic_DNA"/>
</dbReference>
<feature type="compositionally biased region" description="Basic residues" evidence="1">
    <location>
        <begin position="107"/>
        <end position="116"/>
    </location>
</feature>
<feature type="region of interest" description="Disordered" evidence="1">
    <location>
        <begin position="39"/>
        <end position="126"/>
    </location>
</feature>
<dbReference type="VEuPathDB" id="FungiDB:ASPVEDRAFT_36230"/>
<evidence type="ECO:0000256" key="1">
    <source>
        <dbReference type="SAM" id="MobiDB-lite"/>
    </source>
</evidence>
<name>A0A1L9P5Q8_ASPVE</name>
<accession>A0A1L9P5Q8</accession>
<evidence type="ECO:0000313" key="2">
    <source>
        <dbReference type="EMBL" id="OJI96839.1"/>
    </source>
</evidence>
<protein>
    <submittedName>
        <fullName evidence="2">Uncharacterized protein</fullName>
    </submittedName>
</protein>
<sequence>MPLARNARILSSVSNTHAYGSRALFSPICPLPVLRTAGVQARPNSSVSKDWKGTSGEKHTTHRVKKENDKTDPQTIGASRAMKDREQNFGSENSGQSGAATETGGRKNAKKAKKDHPKAPEPVIGMNDERAGVSLYHAVRLLMYRPSDCAVTERGVIEPNSAVK</sequence>
<dbReference type="RefSeq" id="XP_040662602.1">
    <property type="nucleotide sequence ID" value="XM_040811163.1"/>
</dbReference>